<protein>
    <recommendedName>
        <fullName evidence="3">Protein kinase domain-containing protein</fullName>
    </recommendedName>
</protein>
<name>A0A397VE07_9GLOM</name>
<dbReference type="OrthoDB" id="535945at2759"/>
<evidence type="ECO:0000313" key="1">
    <source>
        <dbReference type="EMBL" id="RIB20700.1"/>
    </source>
</evidence>
<dbReference type="AlphaFoldDB" id="A0A397VE07"/>
<dbReference type="Proteomes" id="UP000266673">
    <property type="component" value="Unassembled WGS sequence"/>
</dbReference>
<reference evidence="1 2" key="1">
    <citation type="submission" date="2018-06" db="EMBL/GenBank/DDBJ databases">
        <title>Comparative genomics reveals the genomic features of Rhizophagus irregularis, R. cerebriforme, R. diaphanum and Gigaspora rosea, and their symbiotic lifestyle signature.</title>
        <authorList>
            <person name="Morin E."/>
            <person name="San Clemente H."/>
            <person name="Chen E.C.H."/>
            <person name="De La Providencia I."/>
            <person name="Hainaut M."/>
            <person name="Kuo A."/>
            <person name="Kohler A."/>
            <person name="Murat C."/>
            <person name="Tang N."/>
            <person name="Roy S."/>
            <person name="Loubradou J."/>
            <person name="Henrissat B."/>
            <person name="Grigoriev I.V."/>
            <person name="Corradi N."/>
            <person name="Roux C."/>
            <person name="Martin F.M."/>
        </authorList>
    </citation>
    <scope>NUCLEOTIDE SEQUENCE [LARGE SCALE GENOMIC DNA]</scope>
    <source>
        <strain evidence="1 2">DAOM 194757</strain>
    </source>
</reference>
<accession>A0A397VE07</accession>
<gene>
    <name evidence="1" type="ORF">C2G38_2178642</name>
</gene>
<keyword evidence="2" id="KW-1185">Reference proteome</keyword>
<dbReference type="EMBL" id="QKWP01000403">
    <property type="protein sequence ID" value="RIB20700.1"/>
    <property type="molecule type" value="Genomic_DNA"/>
</dbReference>
<organism evidence="1 2">
    <name type="scientific">Gigaspora rosea</name>
    <dbReference type="NCBI Taxonomy" id="44941"/>
    <lineage>
        <taxon>Eukaryota</taxon>
        <taxon>Fungi</taxon>
        <taxon>Fungi incertae sedis</taxon>
        <taxon>Mucoromycota</taxon>
        <taxon>Glomeromycotina</taxon>
        <taxon>Glomeromycetes</taxon>
        <taxon>Diversisporales</taxon>
        <taxon>Gigasporaceae</taxon>
        <taxon>Gigaspora</taxon>
    </lineage>
</organism>
<sequence>MKNNNLLVLNKEIEIKLKELQQKNSYSVDTMLDMLLRCDIREYLQNIIIEALSFYDVPNSQSIINQKMVTTYDLGFSISSSKKLKNNIYGVIPYVAPEILQGKSYLQVSDILL</sequence>
<proteinExistence type="predicted"/>
<comment type="caution">
    <text evidence="1">The sequence shown here is derived from an EMBL/GenBank/DDBJ whole genome shotgun (WGS) entry which is preliminary data.</text>
</comment>
<evidence type="ECO:0000313" key="2">
    <source>
        <dbReference type="Proteomes" id="UP000266673"/>
    </source>
</evidence>
<evidence type="ECO:0008006" key="3">
    <source>
        <dbReference type="Google" id="ProtNLM"/>
    </source>
</evidence>